<comment type="caution">
    <text evidence="4">The sequence shown here is derived from an EMBL/GenBank/DDBJ whole genome shotgun (WGS) entry which is preliminary data.</text>
</comment>
<dbReference type="GO" id="GO:0008718">
    <property type="term" value="F:D-amino-acid dehydrogenase activity"/>
    <property type="evidence" value="ECO:0007669"/>
    <property type="project" value="TreeGrafter"/>
</dbReference>
<sequence>MKITIIGSGLLGLSTGYHLAQEGHQITIVERRKDSALETSFANGGLLTPSLCEPWNAPGVLFDLLKWIGREDAPLLLRPKALPSLFLWGLSFLRSSTRRRYEENIFRNFRLAKYNLAVLEEMASNIPLSELGGGAGVGTIKLCRQMEELDEVHKMAEFLSPENICFKTLDKNEIFALEPALKPLGDKVAGGSYFPEDRFGDAHQFCAELTKYLINNGVQFLFNTNVINMKKKGDHVCEIDTEQGSLSADTFIIAAGSYSTIIADTVGVKIPVKPCKGYSLTLEPDGWTGAPKIPVIDQSLHAAVTPLGPKIRVAGTAEFTGYDVSLHEDRLQNLYNLLGSIFPESRPYINHETTKKWSGLRPVSASGVPIISQTEIKNLYLNTGHGQIGWTTAAASGKALSDLICQKEAGINISDYSLPK</sequence>
<protein>
    <recommendedName>
        <fullName evidence="3">FAD dependent oxidoreductase domain-containing protein</fullName>
    </recommendedName>
</protein>
<evidence type="ECO:0000313" key="4">
    <source>
        <dbReference type="EMBL" id="PDH32265.1"/>
    </source>
</evidence>
<evidence type="ECO:0000259" key="3">
    <source>
        <dbReference type="Pfam" id="PF01266"/>
    </source>
</evidence>
<dbReference type="NCBIfam" id="NF001933">
    <property type="entry name" value="PRK00711.1"/>
    <property type="match status" value="1"/>
</dbReference>
<dbReference type="Pfam" id="PF01266">
    <property type="entry name" value="DAO"/>
    <property type="match status" value="1"/>
</dbReference>
<dbReference type="EMBL" id="NTJZ01000019">
    <property type="protein sequence ID" value="PDH32265.1"/>
    <property type="molecule type" value="Genomic_DNA"/>
</dbReference>
<proteinExistence type="inferred from homology"/>
<dbReference type="InterPro" id="IPR036188">
    <property type="entry name" value="FAD/NAD-bd_sf"/>
</dbReference>
<dbReference type="GO" id="GO:0005737">
    <property type="term" value="C:cytoplasm"/>
    <property type="evidence" value="ECO:0007669"/>
    <property type="project" value="TreeGrafter"/>
</dbReference>
<keyword evidence="2" id="KW-0560">Oxidoreductase</keyword>
<dbReference type="SUPFAM" id="SSF54373">
    <property type="entry name" value="FAD-linked reductases, C-terminal domain"/>
    <property type="match status" value="1"/>
</dbReference>
<evidence type="ECO:0000256" key="2">
    <source>
        <dbReference type="ARBA" id="ARBA00023002"/>
    </source>
</evidence>
<dbReference type="Gene3D" id="3.30.9.10">
    <property type="entry name" value="D-Amino Acid Oxidase, subunit A, domain 2"/>
    <property type="match status" value="1"/>
</dbReference>
<comment type="similarity">
    <text evidence="1">Belongs to the DadA oxidoreductase family.</text>
</comment>
<name>A0A2A5W6V7_9GAMM</name>
<dbReference type="GO" id="GO:0005886">
    <property type="term" value="C:plasma membrane"/>
    <property type="evidence" value="ECO:0007669"/>
    <property type="project" value="TreeGrafter"/>
</dbReference>
<dbReference type="PANTHER" id="PTHR13847:SF280">
    <property type="entry name" value="D-AMINO ACID DEHYDROGENASE"/>
    <property type="match status" value="1"/>
</dbReference>
<gene>
    <name evidence="4" type="ORF">CNF02_12485</name>
</gene>
<dbReference type="SUPFAM" id="SSF51905">
    <property type="entry name" value="FAD/NAD(P)-binding domain"/>
    <property type="match status" value="1"/>
</dbReference>
<dbReference type="AlphaFoldDB" id="A0A2A5W6V7"/>
<feature type="domain" description="FAD dependent oxidoreductase" evidence="3">
    <location>
        <begin position="3"/>
        <end position="403"/>
    </location>
</feature>
<dbReference type="Gene3D" id="3.50.50.60">
    <property type="entry name" value="FAD/NAD(P)-binding domain"/>
    <property type="match status" value="2"/>
</dbReference>
<accession>A0A2A5W6V7</accession>
<evidence type="ECO:0000313" key="5">
    <source>
        <dbReference type="Proteomes" id="UP000219329"/>
    </source>
</evidence>
<dbReference type="Proteomes" id="UP000219329">
    <property type="component" value="Unassembled WGS sequence"/>
</dbReference>
<dbReference type="InterPro" id="IPR006076">
    <property type="entry name" value="FAD-dep_OxRdtase"/>
</dbReference>
<evidence type="ECO:0000256" key="1">
    <source>
        <dbReference type="ARBA" id="ARBA00009410"/>
    </source>
</evidence>
<reference evidence="4 5" key="1">
    <citation type="submission" date="2017-08" db="EMBL/GenBank/DDBJ databases">
        <title>Fine stratification of microbial communities through a metagenomic profile of the photic zone.</title>
        <authorList>
            <person name="Haro-Moreno J.M."/>
            <person name="Lopez-Perez M."/>
            <person name="De La Torre J."/>
            <person name="Picazo A."/>
            <person name="Camacho A."/>
            <person name="Rodriguez-Valera F."/>
        </authorList>
    </citation>
    <scope>NUCLEOTIDE SEQUENCE [LARGE SCALE GENOMIC DNA]</scope>
    <source>
        <strain evidence="4">MED-G28</strain>
    </source>
</reference>
<dbReference type="PANTHER" id="PTHR13847">
    <property type="entry name" value="SARCOSINE DEHYDROGENASE-RELATED"/>
    <property type="match status" value="1"/>
</dbReference>
<organism evidence="4 5">
    <name type="scientific">OM182 bacterium MED-G28</name>
    <dbReference type="NCBI Taxonomy" id="1986256"/>
    <lineage>
        <taxon>Bacteria</taxon>
        <taxon>Pseudomonadati</taxon>
        <taxon>Pseudomonadota</taxon>
        <taxon>Gammaproteobacteria</taxon>
        <taxon>OMG group</taxon>
        <taxon>OM182 clade</taxon>
    </lineage>
</organism>
<dbReference type="GO" id="GO:0055130">
    <property type="term" value="P:D-alanine catabolic process"/>
    <property type="evidence" value="ECO:0007669"/>
    <property type="project" value="TreeGrafter"/>
</dbReference>